<evidence type="ECO:0000259" key="1">
    <source>
        <dbReference type="Pfam" id="PF00535"/>
    </source>
</evidence>
<accession>A0ABV6U1F4</accession>
<feature type="domain" description="Glycosyltransferase 2-like" evidence="1">
    <location>
        <begin position="3"/>
        <end position="119"/>
    </location>
</feature>
<reference evidence="2 3" key="1">
    <citation type="submission" date="2024-09" db="EMBL/GenBank/DDBJ databases">
        <authorList>
            <person name="Sun Q."/>
            <person name="Mori K."/>
        </authorList>
    </citation>
    <scope>NUCLEOTIDE SEQUENCE [LARGE SCALE GENOMIC DNA]</scope>
    <source>
        <strain evidence="2 3">TBRC 1851</strain>
    </source>
</reference>
<name>A0ABV6U1F4_9ACTN</name>
<dbReference type="InterPro" id="IPR029044">
    <property type="entry name" value="Nucleotide-diphossugar_trans"/>
</dbReference>
<sequence>MISVIIPTADRPGPLHRALRSLARQTFHDFEVIAVRDGGQCPQAVIDSWQNDLNVRLLEVEPRQGVSHARNVGLAAASGEYVAFLDDDDIYLPHHLEKAHQVLSGGHTDVVYGGALVSSHWIEAIPRAAEGLPRKDYPFDDGYLAVANYIHTGSVVARSFTASLVRFDEDMSHCEDWDMWLALRRTLGYRFAFLGECTSVYHQVPQRSGAVSAAYRSAPTPFTLARAHLYGKWDAPDALTSGYRDWFRQFDQRLDACIERDDALPEHVYERAVRLLHTHFTAGVPADPAWLDSLFPALPQEPEPTAALSVA</sequence>
<dbReference type="Pfam" id="PF00535">
    <property type="entry name" value="Glycos_transf_2"/>
    <property type="match status" value="1"/>
</dbReference>
<evidence type="ECO:0000313" key="2">
    <source>
        <dbReference type="EMBL" id="MFC0861700.1"/>
    </source>
</evidence>
<dbReference type="Proteomes" id="UP001589870">
    <property type="component" value="Unassembled WGS sequence"/>
</dbReference>
<dbReference type="PANTHER" id="PTHR43685:SF2">
    <property type="entry name" value="GLYCOSYLTRANSFERASE 2-LIKE DOMAIN-CONTAINING PROTEIN"/>
    <property type="match status" value="1"/>
</dbReference>
<organism evidence="2 3">
    <name type="scientific">Sphaerimonospora cavernae</name>
    <dbReference type="NCBI Taxonomy" id="1740611"/>
    <lineage>
        <taxon>Bacteria</taxon>
        <taxon>Bacillati</taxon>
        <taxon>Actinomycetota</taxon>
        <taxon>Actinomycetes</taxon>
        <taxon>Streptosporangiales</taxon>
        <taxon>Streptosporangiaceae</taxon>
        <taxon>Sphaerimonospora</taxon>
    </lineage>
</organism>
<proteinExistence type="predicted"/>
<dbReference type="InterPro" id="IPR001173">
    <property type="entry name" value="Glyco_trans_2-like"/>
</dbReference>
<protein>
    <submittedName>
        <fullName evidence="2">Glycosyltransferase family 2 protein</fullName>
    </submittedName>
</protein>
<dbReference type="CDD" id="cd00761">
    <property type="entry name" value="Glyco_tranf_GTA_type"/>
    <property type="match status" value="1"/>
</dbReference>
<dbReference type="EMBL" id="JBHMQT010000006">
    <property type="protein sequence ID" value="MFC0861700.1"/>
    <property type="molecule type" value="Genomic_DNA"/>
</dbReference>
<keyword evidence="3" id="KW-1185">Reference proteome</keyword>
<dbReference type="InterPro" id="IPR050834">
    <property type="entry name" value="Glycosyltransf_2"/>
</dbReference>
<comment type="caution">
    <text evidence="2">The sequence shown here is derived from an EMBL/GenBank/DDBJ whole genome shotgun (WGS) entry which is preliminary data.</text>
</comment>
<dbReference type="Gene3D" id="3.90.550.10">
    <property type="entry name" value="Spore Coat Polysaccharide Biosynthesis Protein SpsA, Chain A"/>
    <property type="match status" value="1"/>
</dbReference>
<dbReference type="PANTHER" id="PTHR43685">
    <property type="entry name" value="GLYCOSYLTRANSFERASE"/>
    <property type="match status" value="1"/>
</dbReference>
<dbReference type="RefSeq" id="WP_394299927.1">
    <property type="nucleotide sequence ID" value="NZ_JBHMQT010000006.1"/>
</dbReference>
<gene>
    <name evidence="2" type="ORF">ACFHYQ_05245</name>
</gene>
<dbReference type="SUPFAM" id="SSF53448">
    <property type="entry name" value="Nucleotide-diphospho-sugar transferases"/>
    <property type="match status" value="1"/>
</dbReference>
<evidence type="ECO:0000313" key="3">
    <source>
        <dbReference type="Proteomes" id="UP001589870"/>
    </source>
</evidence>